<dbReference type="Proteomes" id="UP000238479">
    <property type="component" value="Chromosome 2"/>
</dbReference>
<comment type="caution">
    <text evidence="1">The sequence shown here is derived from an EMBL/GenBank/DDBJ whole genome shotgun (WGS) entry which is preliminary data.</text>
</comment>
<keyword evidence="2" id="KW-1185">Reference proteome</keyword>
<dbReference type="EMBL" id="PDCK01000040">
    <property type="protein sequence ID" value="PRQ49306.1"/>
    <property type="molecule type" value="Genomic_DNA"/>
</dbReference>
<reference evidence="1 2" key="1">
    <citation type="journal article" date="2018" name="Nat. Genet.">
        <title>The Rosa genome provides new insights in the design of modern roses.</title>
        <authorList>
            <person name="Bendahmane M."/>
        </authorList>
    </citation>
    <scope>NUCLEOTIDE SEQUENCE [LARGE SCALE GENOMIC DNA]</scope>
    <source>
        <strain evidence="2">cv. Old Blush</strain>
    </source>
</reference>
<dbReference type="AlphaFoldDB" id="A0A2P6RS95"/>
<sequence>MIIVLKKDLACFTTLSRSCSSNITTNTDDLPSCLPCFSDDLHPCLPCCAFELHPSSLSSTIPFSPCPITKFFVFSTISTNVSLTALGITPQVLPIVPGTQVPPSCAPSLTVQFLVGFFSWSATLHMLRFPLNWFRPCLLLPPAFGFSSLISSLRTLVHIKQ</sequence>
<organism evidence="1 2">
    <name type="scientific">Rosa chinensis</name>
    <name type="common">China rose</name>
    <dbReference type="NCBI Taxonomy" id="74649"/>
    <lineage>
        <taxon>Eukaryota</taxon>
        <taxon>Viridiplantae</taxon>
        <taxon>Streptophyta</taxon>
        <taxon>Embryophyta</taxon>
        <taxon>Tracheophyta</taxon>
        <taxon>Spermatophyta</taxon>
        <taxon>Magnoliopsida</taxon>
        <taxon>eudicotyledons</taxon>
        <taxon>Gunneridae</taxon>
        <taxon>Pentapetalae</taxon>
        <taxon>rosids</taxon>
        <taxon>fabids</taxon>
        <taxon>Rosales</taxon>
        <taxon>Rosaceae</taxon>
        <taxon>Rosoideae</taxon>
        <taxon>Rosoideae incertae sedis</taxon>
        <taxon>Rosa</taxon>
    </lineage>
</organism>
<name>A0A2P6RS95_ROSCH</name>
<accession>A0A2P6RS95</accession>
<proteinExistence type="predicted"/>
<gene>
    <name evidence="1" type="ORF">RchiOBHm_Chr2g0120441</name>
</gene>
<evidence type="ECO:0000313" key="2">
    <source>
        <dbReference type="Proteomes" id="UP000238479"/>
    </source>
</evidence>
<evidence type="ECO:0000313" key="1">
    <source>
        <dbReference type="EMBL" id="PRQ49306.1"/>
    </source>
</evidence>
<dbReference type="Gramene" id="PRQ49306">
    <property type="protein sequence ID" value="PRQ49306"/>
    <property type="gene ID" value="RchiOBHm_Chr2g0120441"/>
</dbReference>
<protein>
    <submittedName>
        <fullName evidence="1">Uncharacterized protein</fullName>
    </submittedName>
</protein>